<dbReference type="GO" id="GO:0045905">
    <property type="term" value="P:positive regulation of translational termination"/>
    <property type="evidence" value="ECO:0007669"/>
    <property type="project" value="TreeGrafter"/>
</dbReference>
<dbReference type="PANTHER" id="PTHR12480">
    <property type="entry name" value="ARGININE DEMETHYLASE AND LYSYL-HYDROXYLASE JMJD"/>
    <property type="match status" value="1"/>
</dbReference>
<dbReference type="GO" id="GO:0005634">
    <property type="term" value="C:nucleus"/>
    <property type="evidence" value="ECO:0007669"/>
    <property type="project" value="TreeGrafter"/>
</dbReference>
<dbReference type="InterPro" id="IPR003347">
    <property type="entry name" value="JmjC_dom"/>
</dbReference>
<dbReference type="GO" id="GO:0043565">
    <property type="term" value="F:sequence-specific DNA binding"/>
    <property type="evidence" value="ECO:0007669"/>
    <property type="project" value="TreeGrafter"/>
</dbReference>
<feature type="domain" description="JmjC" evidence="2">
    <location>
        <begin position="139"/>
        <end position="314"/>
    </location>
</feature>
<evidence type="ECO:0000313" key="3">
    <source>
        <dbReference type="EMBL" id="OAE28015.1"/>
    </source>
</evidence>
<dbReference type="PANTHER" id="PTHR12480:SF6">
    <property type="entry name" value="2-OXOGLUTARATE AND IRON-DEPENDENT OXYGENASE JMJD4"/>
    <property type="match status" value="1"/>
</dbReference>
<dbReference type="InterPro" id="IPR041667">
    <property type="entry name" value="Cupin_8"/>
</dbReference>
<dbReference type="PROSITE" id="PS51184">
    <property type="entry name" value="JMJC"/>
    <property type="match status" value="1"/>
</dbReference>
<dbReference type="AlphaFoldDB" id="A0A176W6M0"/>
<comment type="caution">
    <text evidence="3">The sequence shown here is derived from an EMBL/GenBank/DDBJ whole genome shotgun (WGS) entry which is preliminary data.</text>
</comment>
<evidence type="ECO:0000313" key="4">
    <source>
        <dbReference type="Proteomes" id="UP000077202"/>
    </source>
</evidence>
<dbReference type="EMBL" id="LVLJ01001791">
    <property type="protein sequence ID" value="OAE28015.1"/>
    <property type="molecule type" value="Genomic_DNA"/>
</dbReference>
<dbReference type="GO" id="GO:0005737">
    <property type="term" value="C:cytoplasm"/>
    <property type="evidence" value="ECO:0007669"/>
    <property type="project" value="TreeGrafter"/>
</dbReference>
<name>A0A176W6M0_MARPO</name>
<dbReference type="SMART" id="SM00558">
    <property type="entry name" value="JmjC"/>
    <property type="match status" value="1"/>
</dbReference>
<dbReference type="Proteomes" id="UP000077202">
    <property type="component" value="Unassembled WGS sequence"/>
</dbReference>
<dbReference type="Pfam" id="PF13621">
    <property type="entry name" value="Cupin_8"/>
    <property type="match status" value="1"/>
</dbReference>
<evidence type="ECO:0000256" key="1">
    <source>
        <dbReference type="ARBA" id="ARBA00006801"/>
    </source>
</evidence>
<dbReference type="Gene3D" id="2.60.120.650">
    <property type="entry name" value="Cupin"/>
    <property type="match status" value="1"/>
</dbReference>
<gene>
    <name evidence="3" type="ORF">AXG93_2646s1180</name>
</gene>
<dbReference type="SUPFAM" id="SSF51197">
    <property type="entry name" value="Clavaminate synthase-like"/>
    <property type="match status" value="1"/>
</dbReference>
<sequence>MRSQAMASSDGDVPGQRSHLKVLGEVARVSASEYDYGLFWKEYMRANKPVVLTGLMESWRSCEDWVLESGAPNLDFIGENFGSSRVQVADCARKEFSDQKRQDMTVRQFVDYWSALRDDAASNCNSESRLLYLKDWHFVKEFPAYCAYNTPEAFSDDWLNTFLDAFQMHSVSAEITPKSSNDDNQCSDYRFVYMGPKGTWTPLHADVLRSYSWSANVCGRKKWLLLPPEQVELVYDRFRRNTVYDIFSEVSEQQFPGFSQTRWMECDQGPGEILFVPSGWFHQVTNVEDTISINHNWLNGCNLHWAWKLLRKEYRETVESIEDIRSIANDFEMLCQRNLAANSGMNYLDFAIFVAKMVDGNIGLLWDLFQKSFGEKKLALIEDSVWKCTIHQCLFNLLQMKQILEEMILEDAFQLGDSFAVTVNCKFLESVYNVRAESDDCTAPLDGKLAVEYARSPEMRFISAFFRVFSLMEDTVSSQPIEITDLLTEDDQNLSDAKLDQELPRQRAAEDSGPLLILKAIQAWAMRMHAFTRLCRIGREAHTGPRSVMFRKPSYL</sequence>
<proteinExistence type="inferred from homology"/>
<dbReference type="InterPro" id="IPR050910">
    <property type="entry name" value="JMJD6_ArgDemeth/LysHydrox"/>
</dbReference>
<keyword evidence="4" id="KW-1185">Reference proteome</keyword>
<comment type="similarity">
    <text evidence="1">Belongs to the JARID1 histone demethylase family.</text>
</comment>
<protein>
    <recommendedName>
        <fullName evidence="2">JmjC domain-containing protein</fullName>
    </recommendedName>
</protein>
<evidence type="ECO:0000259" key="2">
    <source>
        <dbReference type="PROSITE" id="PS51184"/>
    </source>
</evidence>
<accession>A0A176W6M0</accession>
<reference evidence="3" key="1">
    <citation type="submission" date="2016-03" db="EMBL/GenBank/DDBJ databases">
        <title>Mechanisms controlling the formation of the plant cell surface in tip-growing cells are functionally conserved among land plants.</title>
        <authorList>
            <person name="Honkanen S."/>
            <person name="Jones V.A."/>
            <person name="Morieri G."/>
            <person name="Champion C."/>
            <person name="Hetherington A.J."/>
            <person name="Kelly S."/>
            <person name="Saint-Marcoux D."/>
            <person name="Proust H."/>
            <person name="Prescott H."/>
            <person name="Dolan L."/>
        </authorList>
    </citation>
    <scope>NUCLEOTIDE SEQUENCE [LARGE SCALE GENOMIC DNA]</scope>
    <source>
        <tissue evidence="3">Whole gametophyte</tissue>
    </source>
</reference>
<dbReference type="GO" id="GO:0016706">
    <property type="term" value="F:2-oxoglutarate-dependent dioxygenase activity"/>
    <property type="evidence" value="ECO:0007669"/>
    <property type="project" value="TreeGrafter"/>
</dbReference>
<organism evidence="3 4">
    <name type="scientific">Marchantia polymorpha subsp. ruderalis</name>
    <dbReference type="NCBI Taxonomy" id="1480154"/>
    <lineage>
        <taxon>Eukaryota</taxon>
        <taxon>Viridiplantae</taxon>
        <taxon>Streptophyta</taxon>
        <taxon>Embryophyta</taxon>
        <taxon>Marchantiophyta</taxon>
        <taxon>Marchantiopsida</taxon>
        <taxon>Marchantiidae</taxon>
        <taxon>Marchantiales</taxon>
        <taxon>Marchantiaceae</taxon>
        <taxon>Marchantia</taxon>
    </lineage>
</organism>